<feature type="region of interest" description="Disordered" evidence="1">
    <location>
        <begin position="1"/>
        <end position="194"/>
    </location>
</feature>
<feature type="compositionally biased region" description="Low complexity" evidence="1">
    <location>
        <begin position="596"/>
        <end position="620"/>
    </location>
</feature>
<evidence type="ECO:0000256" key="1">
    <source>
        <dbReference type="SAM" id="MobiDB-lite"/>
    </source>
</evidence>
<dbReference type="AlphaFoldDB" id="A0A1D3D1Z8"/>
<feature type="compositionally biased region" description="Basic and acidic residues" evidence="1">
    <location>
        <begin position="312"/>
        <end position="322"/>
    </location>
</feature>
<feature type="compositionally biased region" description="Low complexity" evidence="1">
    <location>
        <begin position="660"/>
        <end position="670"/>
    </location>
</feature>
<dbReference type="VEuPathDB" id="ToxoDB:LOC34619078"/>
<dbReference type="Proteomes" id="UP000095192">
    <property type="component" value="Unassembled WGS sequence"/>
</dbReference>
<dbReference type="InParanoid" id="A0A1D3D1Z8"/>
<sequence length="806" mass="84672">MVVSPSVAAPAPKDEALALKAPPKAEGESLRPKEETEPLPSKDEPDRPKEKAEAMLPPKEKVEAMPPPKEKAEAVLPPKEKVEAMPPPKEKVEAMHPPKEKAEAMPPPKEKVEAMPPPKEKAELERRLSKRLAGEEADKQLDKAISRKKSEQGGGPPERKESMKAAGSSKTTQRGDSKDSEMKARARAVLQDKKPTETKEYVSFHISYLKPNTQAVSLQGGTQLDLSLVGAPPVYAISRRHSSLLLFCASLLQLWVPREKEEGMRLSIVEIGKDGASGVLATSGWLPLHTIIARLVVTLRRTALATPAATASKKEGASDARRGAFPGKEASPVQGKAEELAQKSAGKSKPRTDEKSHGASATAGGPAPKGEGIASSKAEPKDLSKAANSKGLPASEEAEEDAERRMLEEELARRFSAGTLERMRALAAERGKDRADSPTGGKGKNRGAAVRALLRSYGLRLRRRKKKATGQVDAYKDEEVPHIVRSHLLREEGGRGARHRLAGLEGFLGCKGLKRERDGTSRSSSESLNLLACEKPYGKKKAVYSMRGAYIVFVLQARESPVIAGSAASPKVVTPTPKKVALNLKGRSKDGSPSRAAAPSVKGSSSKPSDASKAASAVSPEVKRGEGAKAPEESQLKQAAPQKAAVKATPQAPPKKTHASKAAASGALKGPPGGKEAKGAQPGAKKPQSADEHTSKKEGPLGGSKQQEAPAKLSGQEKAEANKKPAASAKPQGAKLQGPTEQQAAAKVSTPANAAKSQAPAGGSGKSSAATTFVKPPAVKSPLKVSPLKKPLIPKAKGIGKQNAGA</sequence>
<evidence type="ECO:0000313" key="2">
    <source>
        <dbReference type="EMBL" id="OEH77462.1"/>
    </source>
</evidence>
<reference evidence="2 3" key="1">
    <citation type="journal article" date="2016" name="BMC Genomics">
        <title>Comparative genomics reveals Cyclospora cayetanensis possesses coccidia-like metabolism and invasion components but unique surface antigens.</title>
        <authorList>
            <person name="Liu S."/>
            <person name="Wang L."/>
            <person name="Zheng H."/>
            <person name="Xu Z."/>
            <person name="Roellig D.M."/>
            <person name="Li N."/>
            <person name="Frace M.A."/>
            <person name="Tang K."/>
            <person name="Arrowood M.J."/>
            <person name="Moss D.M."/>
            <person name="Zhang L."/>
            <person name="Feng Y."/>
            <person name="Xiao L."/>
        </authorList>
    </citation>
    <scope>NUCLEOTIDE SEQUENCE [LARGE SCALE GENOMIC DNA]</scope>
    <source>
        <strain evidence="2 3">CHN_HEN01</strain>
    </source>
</reference>
<feature type="compositionally biased region" description="Low complexity" evidence="1">
    <location>
        <begin position="636"/>
        <end position="650"/>
    </location>
</feature>
<feature type="compositionally biased region" description="Basic and acidic residues" evidence="1">
    <location>
        <begin position="12"/>
        <end position="163"/>
    </location>
</feature>
<keyword evidence="3" id="KW-1185">Reference proteome</keyword>
<feature type="compositionally biased region" description="Low complexity" evidence="1">
    <location>
        <begin position="754"/>
        <end position="770"/>
    </location>
</feature>
<protein>
    <submittedName>
        <fullName evidence="2">Uncharacterized protein</fullName>
    </submittedName>
</protein>
<dbReference type="VEuPathDB" id="ToxoDB:cyc_02188"/>
<feature type="compositionally biased region" description="Low complexity" evidence="1">
    <location>
        <begin position="780"/>
        <end position="795"/>
    </location>
</feature>
<dbReference type="VEuPathDB" id="ToxoDB:LOC113147269"/>
<feature type="compositionally biased region" description="Basic and acidic residues" evidence="1">
    <location>
        <begin position="173"/>
        <end position="194"/>
    </location>
</feature>
<gene>
    <name evidence="2" type="ORF">cyc_02188</name>
</gene>
<comment type="caution">
    <text evidence="2">The sequence shown here is derived from an EMBL/GenBank/DDBJ whole genome shotgun (WGS) entry which is preliminary data.</text>
</comment>
<feature type="region of interest" description="Disordered" evidence="1">
    <location>
        <begin position="306"/>
        <end position="406"/>
    </location>
</feature>
<feature type="region of interest" description="Disordered" evidence="1">
    <location>
        <begin position="582"/>
        <end position="806"/>
    </location>
</feature>
<organism evidence="2 3">
    <name type="scientific">Cyclospora cayetanensis</name>
    <dbReference type="NCBI Taxonomy" id="88456"/>
    <lineage>
        <taxon>Eukaryota</taxon>
        <taxon>Sar</taxon>
        <taxon>Alveolata</taxon>
        <taxon>Apicomplexa</taxon>
        <taxon>Conoidasida</taxon>
        <taxon>Coccidia</taxon>
        <taxon>Eucoccidiorida</taxon>
        <taxon>Eimeriorina</taxon>
        <taxon>Eimeriidae</taxon>
        <taxon>Cyclospora</taxon>
    </lineage>
</organism>
<evidence type="ECO:0000313" key="3">
    <source>
        <dbReference type="Proteomes" id="UP000095192"/>
    </source>
</evidence>
<feature type="compositionally biased region" description="Basic and acidic residues" evidence="1">
    <location>
        <begin position="688"/>
        <end position="699"/>
    </location>
</feature>
<feature type="compositionally biased region" description="Basic and acidic residues" evidence="1">
    <location>
        <begin position="621"/>
        <end position="635"/>
    </location>
</feature>
<dbReference type="EMBL" id="JROU02001086">
    <property type="protein sequence ID" value="OEH77462.1"/>
    <property type="molecule type" value="Genomic_DNA"/>
</dbReference>
<proteinExistence type="predicted"/>
<accession>A0A1D3D1Z8</accession>
<name>A0A1D3D1Z8_9EIME</name>